<dbReference type="Pfam" id="PF12697">
    <property type="entry name" value="Abhydrolase_6"/>
    <property type="match status" value="1"/>
</dbReference>
<dbReference type="InterPro" id="IPR000073">
    <property type="entry name" value="AB_hydrolase_1"/>
</dbReference>
<dbReference type="EMBL" id="CP016023">
    <property type="protein sequence ID" value="ANJ75232.1"/>
    <property type="molecule type" value="Genomic_DNA"/>
</dbReference>
<name>A0A192A4M0_9RALS</name>
<gene>
    <name evidence="2" type="ORF">A9Y76_22210</name>
</gene>
<dbReference type="Gene3D" id="3.40.50.1820">
    <property type="entry name" value="alpha/beta hydrolase"/>
    <property type="match status" value="1"/>
</dbReference>
<organism evidence="2 3">
    <name type="scientific">Ralstonia insidiosa</name>
    <dbReference type="NCBI Taxonomy" id="190721"/>
    <lineage>
        <taxon>Bacteria</taxon>
        <taxon>Pseudomonadati</taxon>
        <taxon>Pseudomonadota</taxon>
        <taxon>Betaproteobacteria</taxon>
        <taxon>Burkholderiales</taxon>
        <taxon>Burkholderiaceae</taxon>
        <taxon>Ralstonia</taxon>
    </lineage>
</organism>
<reference evidence="3" key="1">
    <citation type="submission" date="2016-06" db="EMBL/GenBank/DDBJ databases">
        <authorList>
            <person name="Xu Y."/>
            <person name="Nagy A."/>
            <person name="Yan X."/>
            <person name="Kim S.W."/>
            <person name="Haley B."/>
            <person name="Liu N.T."/>
            <person name="Nou X."/>
        </authorList>
    </citation>
    <scope>NUCLEOTIDE SEQUENCE [LARGE SCALE GENOMIC DNA]</scope>
    <source>
        <strain evidence="3">ATCC 49129</strain>
    </source>
</reference>
<proteinExistence type="predicted"/>
<feature type="domain" description="AB hydrolase-1" evidence="1">
    <location>
        <begin position="34"/>
        <end position="228"/>
    </location>
</feature>
<evidence type="ECO:0000259" key="1">
    <source>
        <dbReference type="Pfam" id="PF12697"/>
    </source>
</evidence>
<protein>
    <submittedName>
        <fullName evidence="2">Lactone hydrolase</fullName>
    </submittedName>
</protein>
<dbReference type="STRING" id="190721.ACS15_4841"/>
<dbReference type="SUPFAM" id="SSF53474">
    <property type="entry name" value="alpha/beta-Hydrolases"/>
    <property type="match status" value="1"/>
</dbReference>
<evidence type="ECO:0000313" key="3">
    <source>
        <dbReference type="Proteomes" id="UP000078572"/>
    </source>
</evidence>
<dbReference type="GeneID" id="61528758"/>
<dbReference type="GO" id="GO:0016787">
    <property type="term" value="F:hydrolase activity"/>
    <property type="evidence" value="ECO:0007669"/>
    <property type="project" value="UniProtKB-KW"/>
</dbReference>
<sequence length="241" mass="26673">MKAEPTLVMIPCFAGAPWQLDQLSGLQGRAMRTLRLPDDVRELEKLADFILDQVKDLERYVLVGDSYGAVSSIAVATRQPKGLQGLVISGGFAKSPITSPLLKTLAGLAPFFPGPFYRQTTLRFHAAQLASTFDKEGEIPWSTGKSRAFFIKETPHKAYVNRIRSIETADYTAQLKKINVPTLILTPEEDKLIGKEAAGILLNGIKGAQEVVMPRTGHMFRFSHPGAYSREIRKFLERASL</sequence>
<dbReference type="RefSeq" id="WP_064807658.1">
    <property type="nucleotide sequence ID" value="NZ_CP016023.1"/>
</dbReference>
<dbReference type="OrthoDB" id="9796770at2"/>
<dbReference type="InterPro" id="IPR029058">
    <property type="entry name" value="AB_hydrolase_fold"/>
</dbReference>
<evidence type="ECO:0000313" key="2">
    <source>
        <dbReference type="EMBL" id="ANJ75232.1"/>
    </source>
</evidence>
<keyword evidence="3" id="KW-1185">Reference proteome</keyword>
<keyword evidence="2" id="KW-0378">Hydrolase</keyword>
<accession>A0A192A4M0</accession>
<dbReference type="Proteomes" id="UP000078572">
    <property type="component" value="Chromosome 2"/>
</dbReference>
<dbReference type="AlphaFoldDB" id="A0A192A4M0"/>